<comment type="function">
    <text evidence="1">Needed for flagellar regrowth and assembly.</text>
</comment>
<name>A0A1M6I7V9_9FIRM</name>
<dbReference type="AlphaFoldDB" id="A0A1M6I7V9"/>
<keyword evidence="9" id="KW-0282">Flagellum</keyword>
<dbReference type="PANTHER" id="PTHR34982:SF1">
    <property type="entry name" value="FLAGELLAR ASSEMBLY PROTEIN FLIH"/>
    <property type="match status" value="1"/>
</dbReference>
<evidence type="ECO:0000256" key="6">
    <source>
        <dbReference type="ARBA" id="ARBA00023225"/>
    </source>
</evidence>
<evidence type="ECO:0000256" key="2">
    <source>
        <dbReference type="ARBA" id="ARBA00006602"/>
    </source>
</evidence>
<keyword evidence="9" id="KW-0966">Cell projection</keyword>
<evidence type="ECO:0000256" key="1">
    <source>
        <dbReference type="ARBA" id="ARBA00003041"/>
    </source>
</evidence>
<dbReference type="RefSeq" id="WP_073993998.1">
    <property type="nucleotide sequence ID" value="NZ_FQYT01000017.1"/>
</dbReference>
<accession>A0A1M6I7V9</accession>
<feature type="region of interest" description="Disordered" evidence="7">
    <location>
        <begin position="70"/>
        <end position="89"/>
    </location>
</feature>
<dbReference type="PANTHER" id="PTHR34982">
    <property type="entry name" value="YOP PROTEINS TRANSLOCATION PROTEIN L"/>
    <property type="match status" value="1"/>
</dbReference>
<dbReference type="EMBL" id="FQYT01000017">
    <property type="protein sequence ID" value="SHJ30475.1"/>
    <property type="molecule type" value="Genomic_DNA"/>
</dbReference>
<feature type="domain" description="Flagellar assembly protein FliH/Type III secretion system HrpE" evidence="8">
    <location>
        <begin position="105"/>
        <end position="231"/>
    </location>
</feature>
<dbReference type="STRING" id="1122934.SAMN02745691_01705"/>
<evidence type="ECO:0000313" key="10">
    <source>
        <dbReference type="Proteomes" id="UP000184342"/>
    </source>
</evidence>
<keyword evidence="10" id="KW-1185">Reference proteome</keyword>
<organism evidence="9 10">
    <name type="scientific">Parasporobacterium paucivorans DSM 15970</name>
    <dbReference type="NCBI Taxonomy" id="1122934"/>
    <lineage>
        <taxon>Bacteria</taxon>
        <taxon>Bacillati</taxon>
        <taxon>Bacillota</taxon>
        <taxon>Clostridia</taxon>
        <taxon>Lachnospirales</taxon>
        <taxon>Lachnospiraceae</taxon>
        <taxon>Parasporobacterium</taxon>
    </lineage>
</organism>
<evidence type="ECO:0000259" key="8">
    <source>
        <dbReference type="Pfam" id="PF02108"/>
    </source>
</evidence>
<dbReference type="InterPro" id="IPR018035">
    <property type="entry name" value="Flagellar_FliH/T3SS_HrpE"/>
</dbReference>
<comment type="similarity">
    <text evidence="2">Belongs to the FliH family.</text>
</comment>
<dbReference type="Proteomes" id="UP000184342">
    <property type="component" value="Unassembled WGS sequence"/>
</dbReference>
<evidence type="ECO:0000256" key="3">
    <source>
        <dbReference type="ARBA" id="ARBA00022448"/>
    </source>
</evidence>
<reference evidence="9 10" key="1">
    <citation type="submission" date="2016-11" db="EMBL/GenBank/DDBJ databases">
        <authorList>
            <person name="Jaros S."/>
            <person name="Januszkiewicz K."/>
            <person name="Wedrychowicz H."/>
        </authorList>
    </citation>
    <scope>NUCLEOTIDE SEQUENCE [LARGE SCALE GENOMIC DNA]</scope>
    <source>
        <strain evidence="9 10">DSM 15970</strain>
    </source>
</reference>
<dbReference type="InterPro" id="IPR051472">
    <property type="entry name" value="T3SS_Stator/FliH"/>
</dbReference>
<dbReference type="GO" id="GO:0005829">
    <property type="term" value="C:cytosol"/>
    <property type="evidence" value="ECO:0007669"/>
    <property type="project" value="TreeGrafter"/>
</dbReference>
<dbReference type="Pfam" id="PF02108">
    <property type="entry name" value="FliH"/>
    <property type="match status" value="1"/>
</dbReference>
<dbReference type="GO" id="GO:0015031">
    <property type="term" value="P:protein transport"/>
    <property type="evidence" value="ECO:0007669"/>
    <property type="project" value="UniProtKB-KW"/>
</dbReference>
<sequence>MARNMKDEGVRPYQFYLQFGEELTRVQPEELSGSDCSESEIVLLEAREKAGQILEEARAESEKIRSDAYETAAREGHKSGYEQGRQEAYEEHAKKLREDTNRLEEEIARAIEDMENKKALMMETHLNDLKNISVSIAEKIIKTSLSASEEIIKRMIISAADKLKKSQWAKIYISDSDSDRIVKGDAALIRELGKLSDNIKIIAMDGEEEGTCIIELPEEIIDASVNTQLENIRDILNNARL</sequence>
<evidence type="ECO:0000256" key="7">
    <source>
        <dbReference type="SAM" id="MobiDB-lite"/>
    </source>
</evidence>
<keyword evidence="3" id="KW-0813">Transport</keyword>
<keyword evidence="6" id="KW-1006">Bacterial flagellum protein export</keyword>
<keyword evidence="5" id="KW-0653">Protein transport</keyword>
<keyword evidence="4" id="KW-1005">Bacterial flagellum biogenesis</keyword>
<proteinExistence type="inferred from homology"/>
<gene>
    <name evidence="9" type="ORF">SAMN02745691_01705</name>
</gene>
<evidence type="ECO:0000313" key="9">
    <source>
        <dbReference type="EMBL" id="SHJ30475.1"/>
    </source>
</evidence>
<evidence type="ECO:0000256" key="4">
    <source>
        <dbReference type="ARBA" id="ARBA00022795"/>
    </source>
</evidence>
<evidence type="ECO:0000256" key="5">
    <source>
        <dbReference type="ARBA" id="ARBA00022927"/>
    </source>
</evidence>
<dbReference type="GO" id="GO:0044781">
    <property type="term" value="P:bacterial-type flagellum organization"/>
    <property type="evidence" value="ECO:0007669"/>
    <property type="project" value="UniProtKB-KW"/>
</dbReference>
<dbReference type="OrthoDB" id="2064291at2"/>
<protein>
    <submittedName>
        <fullName evidence="9">Flagellar assembly protein FliH</fullName>
    </submittedName>
</protein>
<keyword evidence="9" id="KW-0969">Cilium</keyword>